<protein>
    <recommendedName>
        <fullName evidence="7">Major facilitator superfamily (MFS) profile domain-containing protein</fullName>
    </recommendedName>
</protein>
<dbReference type="HOGENOM" id="CLU_000960_25_1_1"/>
<name>R0K011_EXST2</name>
<keyword evidence="4 6" id="KW-1133">Transmembrane helix</keyword>
<feature type="transmembrane region" description="Helical" evidence="6">
    <location>
        <begin position="187"/>
        <end position="207"/>
    </location>
</feature>
<evidence type="ECO:0000256" key="5">
    <source>
        <dbReference type="ARBA" id="ARBA00023136"/>
    </source>
</evidence>
<feature type="transmembrane region" description="Helical" evidence="6">
    <location>
        <begin position="259"/>
        <end position="278"/>
    </location>
</feature>
<keyword evidence="2" id="KW-0813">Transport</keyword>
<proteinExistence type="predicted"/>
<feature type="transmembrane region" description="Helical" evidence="6">
    <location>
        <begin position="96"/>
        <end position="112"/>
    </location>
</feature>
<feature type="transmembrane region" description="Helical" evidence="6">
    <location>
        <begin position="228"/>
        <end position="247"/>
    </location>
</feature>
<feature type="transmembrane region" description="Helical" evidence="6">
    <location>
        <begin position="393"/>
        <end position="414"/>
    </location>
</feature>
<dbReference type="InterPro" id="IPR010573">
    <property type="entry name" value="MFS_Str1/Tri12-like"/>
</dbReference>
<dbReference type="SUPFAM" id="SSF103473">
    <property type="entry name" value="MFS general substrate transporter"/>
    <property type="match status" value="1"/>
</dbReference>
<dbReference type="RefSeq" id="XP_008029995.1">
    <property type="nucleotide sequence ID" value="XM_008031804.1"/>
</dbReference>
<dbReference type="InterPro" id="IPR005829">
    <property type="entry name" value="Sugar_transporter_CS"/>
</dbReference>
<dbReference type="Proteomes" id="UP000016935">
    <property type="component" value="Unassembled WGS sequence"/>
</dbReference>
<feature type="transmembrane region" description="Helical" evidence="6">
    <location>
        <begin position="517"/>
        <end position="535"/>
    </location>
</feature>
<evidence type="ECO:0000259" key="7">
    <source>
        <dbReference type="PROSITE" id="PS50850"/>
    </source>
</evidence>
<feature type="transmembrane region" description="Helical" evidence="6">
    <location>
        <begin position="299"/>
        <end position="324"/>
    </location>
</feature>
<dbReference type="InterPro" id="IPR020846">
    <property type="entry name" value="MFS_dom"/>
</dbReference>
<evidence type="ECO:0000256" key="4">
    <source>
        <dbReference type="ARBA" id="ARBA00022989"/>
    </source>
</evidence>
<dbReference type="PROSITE" id="PS00216">
    <property type="entry name" value="SUGAR_TRANSPORT_1"/>
    <property type="match status" value="1"/>
</dbReference>
<dbReference type="AlphaFoldDB" id="R0K011"/>
<feature type="transmembrane region" description="Helical" evidence="6">
    <location>
        <begin position="153"/>
        <end position="175"/>
    </location>
</feature>
<comment type="subcellular location">
    <subcellularLocation>
        <location evidence="1">Membrane</location>
        <topology evidence="1">Multi-pass membrane protein</topology>
    </subcellularLocation>
</comment>
<keyword evidence="3 6" id="KW-0812">Transmembrane</keyword>
<keyword evidence="9" id="KW-1185">Reference proteome</keyword>
<dbReference type="EMBL" id="KB908844">
    <property type="protein sequence ID" value="EOA83034.1"/>
    <property type="molecule type" value="Genomic_DNA"/>
</dbReference>
<reference evidence="8 9" key="1">
    <citation type="journal article" date="2012" name="PLoS Pathog.">
        <title>Diverse lifestyles and strategies of plant pathogenesis encoded in the genomes of eighteen Dothideomycetes fungi.</title>
        <authorList>
            <person name="Ohm R.A."/>
            <person name="Feau N."/>
            <person name="Henrissat B."/>
            <person name="Schoch C.L."/>
            <person name="Horwitz B.A."/>
            <person name="Barry K.W."/>
            <person name="Condon B.J."/>
            <person name="Copeland A.C."/>
            <person name="Dhillon B."/>
            <person name="Glaser F."/>
            <person name="Hesse C.N."/>
            <person name="Kosti I."/>
            <person name="LaButti K."/>
            <person name="Lindquist E.A."/>
            <person name="Lucas S."/>
            <person name="Salamov A.A."/>
            <person name="Bradshaw R.E."/>
            <person name="Ciuffetti L."/>
            <person name="Hamelin R.C."/>
            <person name="Kema G.H.J."/>
            <person name="Lawrence C."/>
            <person name="Scott J.A."/>
            <person name="Spatafora J.W."/>
            <person name="Turgeon B.G."/>
            <person name="de Wit P.J.G.M."/>
            <person name="Zhong S."/>
            <person name="Goodwin S.B."/>
            <person name="Grigoriev I.V."/>
        </authorList>
    </citation>
    <scope>NUCLEOTIDE SEQUENCE [LARGE SCALE GENOMIC DNA]</scope>
    <source>
        <strain evidence="9">28A</strain>
    </source>
</reference>
<feature type="transmembrane region" description="Helical" evidence="6">
    <location>
        <begin position="118"/>
        <end position="141"/>
    </location>
</feature>
<feature type="transmembrane region" description="Helical" evidence="6">
    <location>
        <begin position="363"/>
        <end position="381"/>
    </location>
</feature>
<evidence type="ECO:0000313" key="9">
    <source>
        <dbReference type="Proteomes" id="UP000016935"/>
    </source>
</evidence>
<dbReference type="GeneID" id="19397653"/>
<evidence type="ECO:0000256" key="3">
    <source>
        <dbReference type="ARBA" id="ARBA00022692"/>
    </source>
</evidence>
<evidence type="ECO:0000313" key="8">
    <source>
        <dbReference type="EMBL" id="EOA83034.1"/>
    </source>
</evidence>
<dbReference type="OrthoDB" id="2587356at2759"/>
<sequence length="563" mass="60232">MVTKNESPTLTEDVASGVVEAKVHIHARTIVAIAAISFISTAQLMSVVGSGVLARDMATSLGAPSLSAWFGAIITILTLATILPTSQASDYWGRKPFILASCVFGVIGFIVVSRSKNIATCLAGFTLGGMAFACQALCYAIPSEVLHRKHRGYGQASVNISAGLGGLVGIIIGGAFTRSGGESWRNYWYICFALYVLGFVGVFFGYNPPPRELEVTLSTSQKLRKMDWIGSFLIAVGLILFVIGLQWSRNPYPWNNGHVLGPFITGICLLIVFGIWEWKGTNEGILHHSLFKDRNLPVSTLLIFIEGVAFFTVNNFFVFELIIVGHVGAFPAVFRFAVLFAASIVTAFLTGAYITWSKRVREPLIFGFLLLTTFPIVMVFYRENLPAANAYGYAIIYGSGLGLILTATIVAAQMSSPADQISLSSGLPTAARSLGGAVGVAINNAIYNNSLQSKMPRFIAEAVLPLGFNPKDLPALIGALASQNPAAVAAVPGSTPAIIGAASHAVSEAYRLSFRDLWIAAACFGGFAVLLSCLVKNSKGGFTEHIDAPAETLRRDIRTRPMR</sequence>
<feature type="transmembrane region" description="Helical" evidence="6">
    <location>
        <begin position="336"/>
        <end position="356"/>
    </location>
</feature>
<accession>R0K011</accession>
<feature type="transmembrane region" description="Helical" evidence="6">
    <location>
        <begin position="30"/>
        <end position="54"/>
    </location>
</feature>
<reference evidence="8 9" key="2">
    <citation type="journal article" date="2013" name="PLoS Genet.">
        <title>Comparative genome structure, secondary metabolite, and effector coding capacity across Cochliobolus pathogens.</title>
        <authorList>
            <person name="Condon B.J."/>
            <person name="Leng Y."/>
            <person name="Wu D."/>
            <person name="Bushley K.E."/>
            <person name="Ohm R.A."/>
            <person name="Otillar R."/>
            <person name="Martin J."/>
            <person name="Schackwitz W."/>
            <person name="Grimwood J."/>
            <person name="MohdZainudin N."/>
            <person name="Xue C."/>
            <person name="Wang R."/>
            <person name="Manning V.A."/>
            <person name="Dhillon B."/>
            <person name="Tu Z.J."/>
            <person name="Steffenson B.J."/>
            <person name="Salamov A."/>
            <person name="Sun H."/>
            <person name="Lowry S."/>
            <person name="LaButti K."/>
            <person name="Han J."/>
            <person name="Copeland A."/>
            <person name="Lindquist E."/>
            <person name="Barry K."/>
            <person name="Schmutz J."/>
            <person name="Baker S.E."/>
            <person name="Ciuffetti L.M."/>
            <person name="Grigoriev I.V."/>
            <person name="Zhong S."/>
            <person name="Turgeon B.G."/>
        </authorList>
    </citation>
    <scope>NUCLEOTIDE SEQUENCE [LARGE SCALE GENOMIC DNA]</scope>
    <source>
        <strain evidence="9">28A</strain>
    </source>
</reference>
<dbReference type="PANTHER" id="PTHR23501">
    <property type="entry name" value="MAJOR FACILITATOR SUPERFAMILY"/>
    <property type="match status" value="1"/>
</dbReference>
<dbReference type="PROSITE" id="PS50850">
    <property type="entry name" value="MFS"/>
    <property type="match status" value="1"/>
</dbReference>
<gene>
    <name evidence="8" type="ORF">SETTUDRAFT_156682</name>
</gene>
<evidence type="ECO:0000256" key="1">
    <source>
        <dbReference type="ARBA" id="ARBA00004141"/>
    </source>
</evidence>
<keyword evidence="5 6" id="KW-0472">Membrane</keyword>
<dbReference type="Pfam" id="PF06609">
    <property type="entry name" value="TRI12"/>
    <property type="match status" value="1"/>
</dbReference>
<dbReference type="Gene3D" id="1.20.1250.20">
    <property type="entry name" value="MFS general substrate transporter like domains"/>
    <property type="match status" value="1"/>
</dbReference>
<evidence type="ECO:0000256" key="2">
    <source>
        <dbReference type="ARBA" id="ARBA00022448"/>
    </source>
</evidence>
<feature type="transmembrane region" description="Helical" evidence="6">
    <location>
        <begin position="66"/>
        <end position="84"/>
    </location>
</feature>
<dbReference type="GO" id="GO:0022857">
    <property type="term" value="F:transmembrane transporter activity"/>
    <property type="evidence" value="ECO:0007669"/>
    <property type="project" value="InterPro"/>
</dbReference>
<dbReference type="PANTHER" id="PTHR23501:SF195">
    <property type="entry name" value="PEP5"/>
    <property type="match status" value="1"/>
</dbReference>
<dbReference type="eggNOG" id="KOG0254">
    <property type="taxonomic scope" value="Eukaryota"/>
</dbReference>
<dbReference type="InterPro" id="IPR036259">
    <property type="entry name" value="MFS_trans_sf"/>
</dbReference>
<evidence type="ECO:0000256" key="6">
    <source>
        <dbReference type="SAM" id="Phobius"/>
    </source>
</evidence>
<organism evidence="8 9">
    <name type="scientific">Exserohilum turcicum (strain 28A)</name>
    <name type="common">Northern leaf blight fungus</name>
    <name type="synonym">Setosphaeria turcica</name>
    <dbReference type="NCBI Taxonomy" id="671987"/>
    <lineage>
        <taxon>Eukaryota</taxon>
        <taxon>Fungi</taxon>
        <taxon>Dikarya</taxon>
        <taxon>Ascomycota</taxon>
        <taxon>Pezizomycotina</taxon>
        <taxon>Dothideomycetes</taxon>
        <taxon>Pleosporomycetidae</taxon>
        <taxon>Pleosporales</taxon>
        <taxon>Pleosporineae</taxon>
        <taxon>Pleosporaceae</taxon>
        <taxon>Exserohilum</taxon>
    </lineage>
</organism>
<dbReference type="GO" id="GO:0005886">
    <property type="term" value="C:plasma membrane"/>
    <property type="evidence" value="ECO:0007669"/>
    <property type="project" value="TreeGrafter"/>
</dbReference>
<feature type="domain" description="Major facilitator superfamily (MFS) profile" evidence="7">
    <location>
        <begin position="29"/>
        <end position="496"/>
    </location>
</feature>